<dbReference type="AlphaFoldDB" id="A0A7M3SA19"/>
<organism evidence="3 4">
    <name type="scientific">Anaerocolumna chitinilytica</name>
    <dbReference type="NCBI Taxonomy" id="1727145"/>
    <lineage>
        <taxon>Bacteria</taxon>
        <taxon>Bacillati</taxon>
        <taxon>Bacillota</taxon>
        <taxon>Clostridia</taxon>
        <taxon>Lachnospirales</taxon>
        <taxon>Lachnospiraceae</taxon>
        <taxon>Anaerocolumna</taxon>
    </lineage>
</organism>
<reference evidence="3 4" key="2">
    <citation type="submission" date="2020-08" db="EMBL/GenBank/DDBJ databases">
        <authorList>
            <person name="Ueki A."/>
            <person name="Tonouchi A."/>
        </authorList>
    </citation>
    <scope>NUCLEOTIDE SEQUENCE [LARGE SCALE GENOMIC DNA]</scope>
    <source>
        <strain evidence="3 4">CTTW</strain>
    </source>
</reference>
<feature type="region of interest" description="Disordered" evidence="1">
    <location>
        <begin position="26"/>
        <end position="51"/>
    </location>
</feature>
<evidence type="ECO:0000256" key="1">
    <source>
        <dbReference type="SAM" id="MobiDB-lite"/>
    </source>
</evidence>
<accession>A0A7M3SA19</accession>
<dbReference type="Proteomes" id="UP000515703">
    <property type="component" value="Chromosome"/>
</dbReference>
<dbReference type="RefSeq" id="WP_185257002.1">
    <property type="nucleotide sequence ID" value="NZ_AP023368.1"/>
</dbReference>
<reference evidence="3 4" key="1">
    <citation type="submission" date="2020-08" db="EMBL/GenBank/DDBJ databases">
        <title>Draft genome sequencing of an Anaerocolumna strain isolated from anoxic soil subjected to BSD treatment.</title>
        <authorList>
            <person name="Uek A."/>
            <person name="Tonouchi A."/>
        </authorList>
    </citation>
    <scope>NUCLEOTIDE SEQUENCE [LARGE SCALE GENOMIC DNA]</scope>
    <source>
        <strain evidence="3 4">CTTW</strain>
    </source>
</reference>
<dbReference type="Pfam" id="PF23343">
    <property type="entry name" value="REP_ORF2-G2P"/>
    <property type="match status" value="1"/>
</dbReference>
<keyword evidence="4" id="KW-1185">Reference proteome</keyword>
<dbReference type="InterPro" id="IPR056906">
    <property type="entry name" value="ORF2/G2P_dom"/>
</dbReference>
<sequence>MAYWKDVWEFTNSKEYEYKYAGKYGAKGEKRGKRKKATPEQIKRQNQSNREKKMRRLIKANFIPDDLWNTLKYPKGTRIPLEGVREHLKDFLIALRKEYKKRGEPLKFIKRMEIGEQGGIHIHILVNRLKNAQTDLIIQQCWQQGSVNHESIYEHGGYKKLANYIVKLPDEEMEGQLSFFPEEERKELVSYSTSRNLIRPEPERTEYRRWTVRDLIENGPKPTPGYYIDKDSIHYGVNPYTGMSYYHYTEYRIEEINSRSSPPWKEGTWK</sequence>
<proteinExistence type="predicted"/>
<dbReference type="KEGG" id="acht:bsdcttw_44770"/>
<feature type="domain" description="Replication-associated protein ORF2/G2P" evidence="2">
    <location>
        <begin position="67"/>
        <end position="167"/>
    </location>
</feature>
<protein>
    <recommendedName>
        <fullName evidence="2">Replication-associated protein ORF2/G2P domain-containing protein</fullName>
    </recommendedName>
</protein>
<dbReference type="EMBL" id="AP023368">
    <property type="protein sequence ID" value="BCK01437.1"/>
    <property type="molecule type" value="Genomic_DNA"/>
</dbReference>
<evidence type="ECO:0000313" key="3">
    <source>
        <dbReference type="EMBL" id="BCK01437.1"/>
    </source>
</evidence>
<gene>
    <name evidence="3" type="ORF">bsdcttw_44770</name>
</gene>
<name>A0A7M3SA19_9FIRM</name>
<evidence type="ECO:0000259" key="2">
    <source>
        <dbReference type="Pfam" id="PF23343"/>
    </source>
</evidence>
<evidence type="ECO:0000313" key="4">
    <source>
        <dbReference type="Proteomes" id="UP000515703"/>
    </source>
</evidence>